<accession>A0A562R3V5</accession>
<dbReference type="EMBL" id="VLLB01000007">
    <property type="protein sequence ID" value="TWI63110.1"/>
    <property type="molecule type" value="Genomic_DNA"/>
</dbReference>
<evidence type="ECO:0000256" key="7">
    <source>
        <dbReference type="ARBA" id="ARBA00023065"/>
    </source>
</evidence>
<evidence type="ECO:0000256" key="4">
    <source>
        <dbReference type="ARBA" id="ARBA00022452"/>
    </source>
</evidence>
<keyword evidence="9" id="KW-0472">Membrane</keyword>
<sequence length="362" mass="38798">MKKSPLRSASRSPLLLAVLALAGAAGGARAQSSVTIYGTVDAGVQRTTHVANDATQITRRDNNKLGFRGVEDLGSGLKALFQLEIRYDPDTGALENNTRPLFQGQSRVGLQGNFGTLRLGRGLTAFQESVMAFEPWSGLPNVAGYQTNLQVAGYTSDPLSPAGNSANRFSNAVFYNTPVWNGFQVNATVATKEANGGPAVIGKGTTTAPQYAANANASNNPYSVSATYTNGPFAAMLAAERNAVEAKIWSVAASFKPIPDLKLMASFQRQDQSHTQFINTDTDAWVLGANWTVGVGKVLLGYGQKKPDGVLKTKQASVGYEYSLSPRTYLYLDLSHKRTPFVVTARSDVTQKHYALGVHHNF</sequence>
<comment type="subunit">
    <text evidence="2">Homotrimer.</text>
</comment>
<keyword evidence="4" id="KW-1134">Transmembrane beta strand</keyword>
<evidence type="ECO:0000256" key="1">
    <source>
        <dbReference type="ARBA" id="ARBA00004571"/>
    </source>
</evidence>
<comment type="subcellular location">
    <subcellularLocation>
        <location evidence="1">Cell outer membrane</location>
        <topology evidence="1">Multi-pass membrane protein</topology>
    </subcellularLocation>
</comment>
<keyword evidence="8" id="KW-0626">Porin</keyword>
<dbReference type="Pfam" id="PF13609">
    <property type="entry name" value="Porin_4"/>
    <property type="match status" value="1"/>
</dbReference>
<evidence type="ECO:0000256" key="3">
    <source>
        <dbReference type="ARBA" id="ARBA00022448"/>
    </source>
</evidence>
<dbReference type="PANTHER" id="PTHR34501:SF9">
    <property type="entry name" value="MAJOR OUTER MEMBRANE PROTEIN P.IA"/>
    <property type="match status" value="1"/>
</dbReference>
<dbReference type="InterPro" id="IPR033900">
    <property type="entry name" value="Gram_neg_porin_domain"/>
</dbReference>
<keyword evidence="6 11" id="KW-0732">Signal</keyword>
<dbReference type="InterPro" id="IPR002299">
    <property type="entry name" value="Porin_Neis"/>
</dbReference>
<evidence type="ECO:0000313" key="14">
    <source>
        <dbReference type="Proteomes" id="UP000318431"/>
    </source>
</evidence>
<keyword evidence="5" id="KW-0812">Transmembrane</keyword>
<organism evidence="13 14">
    <name type="scientific">Pseudoduganella lurida</name>
    <dbReference type="NCBI Taxonomy" id="1036180"/>
    <lineage>
        <taxon>Bacteria</taxon>
        <taxon>Pseudomonadati</taxon>
        <taxon>Pseudomonadota</taxon>
        <taxon>Betaproteobacteria</taxon>
        <taxon>Burkholderiales</taxon>
        <taxon>Oxalobacteraceae</taxon>
        <taxon>Telluria group</taxon>
        <taxon>Pseudoduganella</taxon>
    </lineage>
</organism>
<evidence type="ECO:0000256" key="8">
    <source>
        <dbReference type="ARBA" id="ARBA00023114"/>
    </source>
</evidence>
<dbReference type="GO" id="GO:0006811">
    <property type="term" value="P:monoatomic ion transport"/>
    <property type="evidence" value="ECO:0007669"/>
    <property type="project" value="UniProtKB-KW"/>
</dbReference>
<dbReference type="Proteomes" id="UP000318431">
    <property type="component" value="Unassembled WGS sequence"/>
</dbReference>
<keyword evidence="14" id="KW-1185">Reference proteome</keyword>
<evidence type="ECO:0000256" key="10">
    <source>
        <dbReference type="ARBA" id="ARBA00023237"/>
    </source>
</evidence>
<dbReference type="RefSeq" id="WP_145651100.1">
    <property type="nucleotide sequence ID" value="NZ_VLLB01000007.1"/>
</dbReference>
<dbReference type="AlphaFoldDB" id="A0A562R3V5"/>
<dbReference type="InterPro" id="IPR050298">
    <property type="entry name" value="Gram-neg_bact_OMP"/>
</dbReference>
<dbReference type="SUPFAM" id="SSF56935">
    <property type="entry name" value="Porins"/>
    <property type="match status" value="1"/>
</dbReference>
<keyword evidence="10" id="KW-0998">Cell outer membrane</keyword>
<evidence type="ECO:0000256" key="6">
    <source>
        <dbReference type="ARBA" id="ARBA00022729"/>
    </source>
</evidence>
<dbReference type="PRINTS" id="PR00184">
    <property type="entry name" value="NEISSPPORIN"/>
</dbReference>
<dbReference type="Gene3D" id="2.40.160.10">
    <property type="entry name" value="Porin"/>
    <property type="match status" value="1"/>
</dbReference>
<dbReference type="GO" id="GO:0015288">
    <property type="term" value="F:porin activity"/>
    <property type="evidence" value="ECO:0007669"/>
    <property type="project" value="UniProtKB-KW"/>
</dbReference>
<dbReference type="OrthoDB" id="5289162at2"/>
<evidence type="ECO:0000256" key="11">
    <source>
        <dbReference type="SAM" id="SignalP"/>
    </source>
</evidence>
<feature type="chain" id="PRO_5021990972" evidence="11">
    <location>
        <begin position="31"/>
        <end position="362"/>
    </location>
</feature>
<dbReference type="InterPro" id="IPR023614">
    <property type="entry name" value="Porin_dom_sf"/>
</dbReference>
<dbReference type="GO" id="GO:0046930">
    <property type="term" value="C:pore complex"/>
    <property type="evidence" value="ECO:0007669"/>
    <property type="project" value="UniProtKB-KW"/>
</dbReference>
<dbReference type="CDD" id="cd00342">
    <property type="entry name" value="gram_neg_porins"/>
    <property type="match status" value="1"/>
</dbReference>
<feature type="domain" description="Porin" evidence="12">
    <location>
        <begin position="17"/>
        <end position="338"/>
    </location>
</feature>
<dbReference type="PANTHER" id="PTHR34501">
    <property type="entry name" value="PROTEIN YDDL-RELATED"/>
    <property type="match status" value="1"/>
</dbReference>
<evidence type="ECO:0000259" key="12">
    <source>
        <dbReference type="Pfam" id="PF13609"/>
    </source>
</evidence>
<comment type="caution">
    <text evidence="13">The sequence shown here is derived from an EMBL/GenBank/DDBJ whole genome shotgun (WGS) entry which is preliminary data.</text>
</comment>
<evidence type="ECO:0000256" key="9">
    <source>
        <dbReference type="ARBA" id="ARBA00023136"/>
    </source>
</evidence>
<evidence type="ECO:0000313" key="13">
    <source>
        <dbReference type="EMBL" id="TWI63110.1"/>
    </source>
</evidence>
<evidence type="ECO:0000256" key="5">
    <source>
        <dbReference type="ARBA" id="ARBA00022692"/>
    </source>
</evidence>
<name>A0A562R3V5_9BURK</name>
<evidence type="ECO:0000256" key="2">
    <source>
        <dbReference type="ARBA" id="ARBA00011233"/>
    </source>
</evidence>
<keyword evidence="3" id="KW-0813">Transport</keyword>
<dbReference type="GO" id="GO:0009279">
    <property type="term" value="C:cell outer membrane"/>
    <property type="evidence" value="ECO:0007669"/>
    <property type="project" value="UniProtKB-SubCell"/>
</dbReference>
<reference evidence="13 14" key="1">
    <citation type="journal article" date="2015" name="Stand. Genomic Sci.">
        <title>Genomic Encyclopedia of Bacterial and Archaeal Type Strains, Phase III: the genomes of soil and plant-associated and newly described type strains.</title>
        <authorList>
            <person name="Whitman W.B."/>
            <person name="Woyke T."/>
            <person name="Klenk H.P."/>
            <person name="Zhou Y."/>
            <person name="Lilburn T.G."/>
            <person name="Beck B.J."/>
            <person name="De Vos P."/>
            <person name="Vandamme P."/>
            <person name="Eisen J.A."/>
            <person name="Garrity G."/>
            <person name="Hugenholtz P."/>
            <person name="Kyrpides N.C."/>
        </authorList>
    </citation>
    <scope>NUCLEOTIDE SEQUENCE [LARGE SCALE GENOMIC DNA]</scope>
    <source>
        <strain evidence="13 14">CGMCC 1.10822</strain>
    </source>
</reference>
<keyword evidence="7" id="KW-0406">Ion transport</keyword>
<feature type="signal peptide" evidence="11">
    <location>
        <begin position="1"/>
        <end position="30"/>
    </location>
</feature>
<protein>
    <submittedName>
        <fullName evidence="13">Putative porin</fullName>
    </submittedName>
</protein>
<proteinExistence type="predicted"/>
<gene>
    <name evidence="13" type="ORF">IP91_03951</name>
</gene>